<dbReference type="PANTHER" id="PTHR44520:SF2">
    <property type="entry name" value="RESPONSE REGULATOR RCP1"/>
    <property type="match status" value="1"/>
</dbReference>
<proteinExistence type="predicted"/>
<evidence type="ECO:0000259" key="2">
    <source>
        <dbReference type="PROSITE" id="PS50110"/>
    </source>
</evidence>
<keyword evidence="1" id="KW-0597">Phosphoprotein</keyword>
<sequence length="143" mass="16231">MANFHFREVILVDDDLIVRMVATKILKSIDFNGTISAFENGALAIEEIRRRFSSEKIDSNGPPILLLLDINMPVLDAWGFLDQFSTLDQEFKKNFYISIITSSIDTNDRIKAFSCSDVVDYISKPLSAKHLTDFLSKHSLIEV</sequence>
<dbReference type="InterPro" id="IPR001789">
    <property type="entry name" value="Sig_transdc_resp-reg_receiver"/>
</dbReference>
<dbReference type="Proteomes" id="UP001500469">
    <property type="component" value="Unassembled WGS sequence"/>
</dbReference>
<protein>
    <submittedName>
        <fullName evidence="3">Response regulator</fullName>
    </submittedName>
</protein>
<gene>
    <name evidence="3" type="ORF">GCM10009119_25500</name>
</gene>
<dbReference type="PROSITE" id="PS50110">
    <property type="entry name" value="RESPONSE_REGULATORY"/>
    <property type="match status" value="1"/>
</dbReference>
<dbReference type="InterPro" id="IPR011006">
    <property type="entry name" value="CheY-like_superfamily"/>
</dbReference>
<dbReference type="RefSeq" id="WP_343852128.1">
    <property type="nucleotide sequence ID" value="NZ_BAAAFI010000014.1"/>
</dbReference>
<dbReference type="EMBL" id="BAAAFI010000014">
    <property type="protein sequence ID" value="GAA0879582.1"/>
    <property type="molecule type" value="Genomic_DNA"/>
</dbReference>
<accession>A0ABN1N1Z1</accession>
<name>A0ABN1N1Z1_9BACT</name>
<dbReference type="Gene3D" id="3.40.50.2300">
    <property type="match status" value="1"/>
</dbReference>
<reference evidence="3 4" key="1">
    <citation type="journal article" date="2019" name="Int. J. Syst. Evol. Microbiol.">
        <title>The Global Catalogue of Microorganisms (GCM) 10K type strain sequencing project: providing services to taxonomists for standard genome sequencing and annotation.</title>
        <authorList>
            <consortium name="The Broad Institute Genomics Platform"/>
            <consortium name="The Broad Institute Genome Sequencing Center for Infectious Disease"/>
            <person name="Wu L."/>
            <person name="Ma J."/>
        </authorList>
    </citation>
    <scope>NUCLEOTIDE SEQUENCE [LARGE SCALE GENOMIC DNA]</scope>
    <source>
        <strain evidence="3 4">JCM 16112</strain>
    </source>
</reference>
<feature type="modified residue" description="4-aspartylphosphate" evidence="1">
    <location>
        <position position="69"/>
    </location>
</feature>
<comment type="caution">
    <text evidence="3">The sequence shown here is derived from an EMBL/GenBank/DDBJ whole genome shotgun (WGS) entry which is preliminary data.</text>
</comment>
<feature type="domain" description="Response regulatory" evidence="2">
    <location>
        <begin position="8"/>
        <end position="139"/>
    </location>
</feature>
<organism evidence="3 4">
    <name type="scientific">Algoriphagus jejuensis</name>
    <dbReference type="NCBI Taxonomy" id="419934"/>
    <lineage>
        <taxon>Bacteria</taxon>
        <taxon>Pseudomonadati</taxon>
        <taxon>Bacteroidota</taxon>
        <taxon>Cytophagia</taxon>
        <taxon>Cytophagales</taxon>
        <taxon>Cyclobacteriaceae</taxon>
        <taxon>Algoriphagus</taxon>
    </lineage>
</organism>
<dbReference type="SUPFAM" id="SSF52172">
    <property type="entry name" value="CheY-like"/>
    <property type="match status" value="1"/>
</dbReference>
<evidence type="ECO:0000313" key="4">
    <source>
        <dbReference type="Proteomes" id="UP001500469"/>
    </source>
</evidence>
<keyword evidence="4" id="KW-1185">Reference proteome</keyword>
<dbReference type="PANTHER" id="PTHR44520">
    <property type="entry name" value="RESPONSE REGULATOR RCP1-RELATED"/>
    <property type="match status" value="1"/>
</dbReference>
<evidence type="ECO:0000313" key="3">
    <source>
        <dbReference type="EMBL" id="GAA0879582.1"/>
    </source>
</evidence>
<dbReference type="InterPro" id="IPR052893">
    <property type="entry name" value="TCS_response_regulator"/>
</dbReference>
<dbReference type="Pfam" id="PF00072">
    <property type="entry name" value="Response_reg"/>
    <property type="match status" value="1"/>
</dbReference>
<dbReference type="SMART" id="SM00448">
    <property type="entry name" value="REC"/>
    <property type="match status" value="1"/>
</dbReference>
<evidence type="ECO:0000256" key="1">
    <source>
        <dbReference type="PROSITE-ProRule" id="PRU00169"/>
    </source>
</evidence>